<name>A0A0E9PIJ0_ANGAN</name>
<reference evidence="1" key="1">
    <citation type="submission" date="2014-11" db="EMBL/GenBank/DDBJ databases">
        <authorList>
            <person name="Amaro Gonzalez C."/>
        </authorList>
    </citation>
    <scope>NUCLEOTIDE SEQUENCE</scope>
</reference>
<organism evidence="1">
    <name type="scientific">Anguilla anguilla</name>
    <name type="common">European freshwater eel</name>
    <name type="synonym">Muraena anguilla</name>
    <dbReference type="NCBI Taxonomy" id="7936"/>
    <lineage>
        <taxon>Eukaryota</taxon>
        <taxon>Metazoa</taxon>
        <taxon>Chordata</taxon>
        <taxon>Craniata</taxon>
        <taxon>Vertebrata</taxon>
        <taxon>Euteleostomi</taxon>
        <taxon>Actinopterygii</taxon>
        <taxon>Neopterygii</taxon>
        <taxon>Teleostei</taxon>
        <taxon>Anguilliformes</taxon>
        <taxon>Anguillidae</taxon>
        <taxon>Anguilla</taxon>
    </lineage>
</organism>
<evidence type="ECO:0000313" key="1">
    <source>
        <dbReference type="EMBL" id="JAH04426.1"/>
    </source>
</evidence>
<protein>
    <submittedName>
        <fullName evidence="1">Uncharacterized protein</fullName>
    </submittedName>
</protein>
<reference evidence="1" key="2">
    <citation type="journal article" date="2015" name="Fish Shellfish Immunol.">
        <title>Early steps in the European eel (Anguilla anguilla)-Vibrio vulnificus interaction in the gills: Role of the RtxA13 toxin.</title>
        <authorList>
            <person name="Callol A."/>
            <person name="Pajuelo D."/>
            <person name="Ebbesson L."/>
            <person name="Teles M."/>
            <person name="MacKenzie S."/>
            <person name="Amaro C."/>
        </authorList>
    </citation>
    <scope>NUCLEOTIDE SEQUENCE</scope>
</reference>
<dbReference type="AlphaFoldDB" id="A0A0E9PIJ0"/>
<dbReference type="EMBL" id="GBXM01104151">
    <property type="protein sequence ID" value="JAH04426.1"/>
    <property type="molecule type" value="Transcribed_RNA"/>
</dbReference>
<proteinExistence type="predicted"/>
<sequence>MPPDQNLLRWLPATNGRTDTYCSMKVSIASRSHPLINSSVSVGSY</sequence>
<accession>A0A0E9PIJ0</accession>